<evidence type="ECO:0000313" key="1">
    <source>
        <dbReference type="EMBL" id="KAK3226327.1"/>
    </source>
</evidence>
<proteinExistence type="predicted"/>
<dbReference type="EMBL" id="JANJYJ010000002">
    <property type="protein sequence ID" value="KAK3226327.1"/>
    <property type="molecule type" value="Genomic_DNA"/>
</dbReference>
<organism evidence="1 2">
    <name type="scientific">Dipteronia sinensis</name>
    <dbReference type="NCBI Taxonomy" id="43782"/>
    <lineage>
        <taxon>Eukaryota</taxon>
        <taxon>Viridiplantae</taxon>
        <taxon>Streptophyta</taxon>
        <taxon>Embryophyta</taxon>
        <taxon>Tracheophyta</taxon>
        <taxon>Spermatophyta</taxon>
        <taxon>Magnoliopsida</taxon>
        <taxon>eudicotyledons</taxon>
        <taxon>Gunneridae</taxon>
        <taxon>Pentapetalae</taxon>
        <taxon>rosids</taxon>
        <taxon>malvids</taxon>
        <taxon>Sapindales</taxon>
        <taxon>Sapindaceae</taxon>
        <taxon>Hippocastanoideae</taxon>
        <taxon>Acereae</taxon>
        <taxon>Dipteronia</taxon>
    </lineage>
</organism>
<comment type="caution">
    <text evidence="1">The sequence shown here is derived from an EMBL/GenBank/DDBJ whole genome shotgun (WGS) entry which is preliminary data.</text>
</comment>
<accession>A0AAE0EFX2</accession>
<dbReference type="Proteomes" id="UP001281410">
    <property type="component" value="Unassembled WGS sequence"/>
</dbReference>
<name>A0AAE0EFX2_9ROSI</name>
<evidence type="ECO:0000313" key="2">
    <source>
        <dbReference type="Proteomes" id="UP001281410"/>
    </source>
</evidence>
<reference evidence="1" key="1">
    <citation type="journal article" date="2023" name="Plant J.">
        <title>Genome sequences and population genomics provide insights into the demographic history, inbreeding, and mutation load of two 'living fossil' tree species of Dipteronia.</title>
        <authorList>
            <person name="Feng Y."/>
            <person name="Comes H.P."/>
            <person name="Chen J."/>
            <person name="Zhu S."/>
            <person name="Lu R."/>
            <person name="Zhang X."/>
            <person name="Li P."/>
            <person name="Qiu J."/>
            <person name="Olsen K.M."/>
            <person name="Qiu Y."/>
        </authorList>
    </citation>
    <scope>NUCLEOTIDE SEQUENCE</scope>
    <source>
        <strain evidence="1">NBL</strain>
    </source>
</reference>
<sequence>MVATTVVPTTGSLYGDLNNGATREEEFSDSEGCDSVSGLSTCLADLPASFWFFSESLRRRELAEMEMMKSREALRCEAKKRTIEMEVK</sequence>
<dbReference type="AlphaFoldDB" id="A0AAE0EFX2"/>
<protein>
    <submittedName>
        <fullName evidence="1">Uncharacterized protein</fullName>
    </submittedName>
</protein>
<gene>
    <name evidence="1" type="ORF">Dsin_006189</name>
</gene>
<keyword evidence="2" id="KW-1185">Reference proteome</keyword>